<evidence type="ECO:0000313" key="8">
    <source>
        <dbReference type="EMBL" id="MCD9878579.1"/>
    </source>
</evidence>
<feature type="compositionally biased region" description="Low complexity" evidence="6">
    <location>
        <begin position="242"/>
        <end position="252"/>
    </location>
</feature>
<name>A0A9Q3Z9R3_9ACTN</name>
<dbReference type="GO" id="GO:0009245">
    <property type="term" value="P:lipid A biosynthetic process"/>
    <property type="evidence" value="ECO:0007669"/>
    <property type="project" value="UniProtKB-KW"/>
</dbReference>
<keyword evidence="5" id="KW-0012">Acyltransferase</keyword>
<proteinExistence type="predicted"/>
<dbReference type="PANTHER" id="PTHR43480:SF1">
    <property type="entry name" value="ACYL-[ACYL-CARRIER-PROTEIN]--UDP-N-ACETYLGLUCOSAMINE O-ACYLTRANSFERASE, MITOCHONDRIAL-RELATED"/>
    <property type="match status" value="1"/>
</dbReference>
<dbReference type="Pfam" id="PF13720">
    <property type="entry name" value="Acetyltransf_11"/>
    <property type="match status" value="1"/>
</dbReference>
<keyword evidence="3" id="KW-0808">Transferase</keyword>
<keyword evidence="9" id="KW-1185">Reference proteome</keyword>
<keyword evidence="1" id="KW-0444">Lipid biosynthesis</keyword>
<dbReference type="Pfam" id="PF00132">
    <property type="entry name" value="Hexapep"/>
    <property type="match status" value="1"/>
</dbReference>
<evidence type="ECO:0000256" key="2">
    <source>
        <dbReference type="ARBA" id="ARBA00022556"/>
    </source>
</evidence>
<dbReference type="Gene3D" id="2.160.10.10">
    <property type="entry name" value="Hexapeptide repeat proteins"/>
    <property type="match status" value="1"/>
</dbReference>
<evidence type="ECO:0000256" key="6">
    <source>
        <dbReference type="SAM" id="MobiDB-lite"/>
    </source>
</evidence>
<feature type="domain" description="UDP N-acetylglucosamine O-acyltransferase C-terminal" evidence="7">
    <location>
        <begin position="165"/>
        <end position="200"/>
    </location>
</feature>
<dbReference type="GO" id="GO:0016020">
    <property type="term" value="C:membrane"/>
    <property type="evidence" value="ECO:0007669"/>
    <property type="project" value="GOC"/>
</dbReference>
<dbReference type="EMBL" id="JAJSBI010000022">
    <property type="protein sequence ID" value="MCD9878579.1"/>
    <property type="molecule type" value="Genomic_DNA"/>
</dbReference>
<accession>A0A9Q3Z9R3</accession>
<dbReference type="RefSeq" id="WP_232652792.1">
    <property type="nucleotide sequence ID" value="NZ_JAJSBI010000022.1"/>
</dbReference>
<evidence type="ECO:0000313" key="9">
    <source>
        <dbReference type="Proteomes" id="UP001108029"/>
    </source>
</evidence>
<sequence>MNTVHRSAVLEGHVEIGSNNVIGPGVTIRGPVIMGDGNYIGPGASVGWFSRERLEGSHRLADPLPSEESAVVIGSNTMLFDKAVIFKPMFKETRIEDNVEVGAHVIVGHDCIIHESAILSPHVALGAYVTVGSRANLGIASAVHNRLTIGGLAMCGMASAIVGHVPPGALVYGNPARIHGVNSVGLARAGFPEGEIETVLASLRGHPVKPGNGIRELIEQYRADVQKWPTSKKEVRWGTLKSSSSPESDPSM</sequence>
<dbReference type="Proteomes" id="UP001108029">
    <property type="component" value="Unassembled WGS sequence"/>
</dbReference>
<protein>
    <recommendedName>
        <fullName evidence="7">UDP N-acetylglucosamine O-acyltransferase C-terminal domain-containing protein</fullName>
    </recommendedName>
</protein>
<gene>
    <name evidence="8" type="ORF">LJ657_34205</name>
</gene>
<evidence type="ECO:0000256" key="3">
    <source>
        <dbReference type="ARBA" id="ARBA00022679"/>
    </source>
</evidence>
<evidence type="ECO:0000256" key="4">
    <source>
        <dbReference type="ARBA" id="ARBA00023098"/>
    </source>
</evidence>
<evidence type="ECO:0000256" key="1">
    <source>
        <dbReference type="ARBA" id="ARBA00022516"/>
    </source>
</evidence>
<dbReference type="InterPro" id="IPR001451">
    <property type="entry name" value="Hexapep"/>
</dbReference>
<organism evidence="8 9">
    <name type="scientific">Streptomyces guryensis</name>
    <dbReference type="NCBI Taxonomy" id="2886947"/>
    <lineage>
        <taxon>Bacteria</taxon>
        <taxon>Bacillati</taxon>
        <taxon>Actinomycetota</taxon>
        <taxon>Actinomycetes</taxon>
        <taxon>Kitasatosporales</taxon>
        <taxon>Streptomycetaceae</taxon>
        <taxon>Streptomyces</taxon>
    </lineage>
</organism>
<reference evidence="8" key="1">
    <citation type="submission" date="2021-12" db="EMBL/GenBank/DDBJ databases">
        <authorList>
            <person name="Lee J.-H."/>
            <person name="Kim S.-B."/>
        </authorList>
    </citation>
    <scope>NUCLEOTIDE SEQUENCE</scope>
    <source>
        <strain evidence="8">NR30</strain>
    </source>
</reference>
<dbReference type="InterPro" id="IPR011004">
    <property type="entry name" value="Trimer_LpxA-like_sf"/>
</dbReference>
<feature type="region of interest" description="Disordered" evidence="6">
    <location>
        <begin position="232"/>
        <end position="252"/>
    </location>
</feature>
<comment type="caution">
    <text evidence="8">The sequence shown here is derived from an EMBL/GenBank/DDBJ whole genome shotgun (WGS) entry which is preliminary data.</text>
</comment>
<dbReference type="GO" id="GO:0008780">
    <property type="term" value="F:acyl-[acyl-carrier-protein]-UDP-N-acetylglucosamine O-acyltransferase activity"/>
    <property type="evidence" value="ECO:0007669"/>
    <property type="project" value="InterPro"/>
</dbReference>
<dbReference type="AlphaFoldDB" id="A0A9Q3Z9R3"/>
<dbReference type="InterPro" id="IPR029098">
    <property type="entry name" value="Acetyltransf_C"/>
</dbReference>
<evidence type="ECO:0000256" key="5">
    <source>
        <dbReference type="ARBA" id="ARBA00023315"/>
    </source>
</evidence>
<dbReference type="InterPro" id="IPR010137">
    <property type="entry name" value="Lipid_A_LpxA"/>
</dbReference>
<dbReference type="SUPFAM" id="SSF51161">
    <property type="entry name" value="Trimeric LpxA-like enzymes"/>
    <property type="match status" value="1"/>
</dbReference>
<evidence type="ECO:0000259" key="7">
    <source>
        <dbReference type="Pfam" id="PF13720"/>
    </source>
</evidence>
<dbReference type="PANTHER" id="PTHR43480">
    <property type="entry name" value="ACYL-[ACYL-CARRIER-PROTEIN]--UDP-N-ACETYLGLUCOSAMINE O-ACYLTRANSFERASE"/>
    <property type="match status" value="1"/>
</dbReference>
<keyword evidence="4" id="KW-0443">Lipid metabolism</keyword>
<keyword evidence="2" id="KW-0441">Lipid A biosynthesis</keyword>